<dbReference type="Gene3D" id="1.10.357.140">
    <property type="entry name" value="UbiA prenyltransferase"/>
    <property type="match status" value="1"/>
</dbReference>
<dbReference type="AlphaFoldDB" id="A0A9N9GET6"/>
<dbReference type="PANTHER" id="PTHR11048:SF28">
    <property type="entry name" value="4-HYDROXYBENZOATE POLYPRENYLTRANSFERASE, MITOCHONDRIAL"/>
    <property type="match status" value="1"/>
</dbReference>
<dbReference type="PANTHER" id="PTHR11048">
    <property type="entry name" value="PRENYLTRANSFERASES"/>
    <property type="match status" value="1"/>
</dbReference>
<dbReference type="Pfam" id="PF01040">
    <property type="entry name" value="UbiA"/>
    <property type="match status" value="1"/>
</dbReference>
<dbReference type="GO" id="GO:0008412">
    <property type="term" value="F:4-hydroxybenzoate polyprenyltransferase activity"/>
    <property type="evidence" value="ECO:0007669"/>
    <property type="project" value="UniProtKB-EC"/>
</dbReference>
<dbReference type="GO" id="GO:0005743">
    <property type="term" value="C:mitochondrial inner membrane"/>
    <property type="evidence" value="ECO:0007669"/>
    <property type="project" value="UniProtKB-SubCell"/>
</dbReference>
<feature type="transmembrane region" description="Helical" evidence="10">
    <location>
        <begin position="198"/>
        <end position="217"/>
    </location>
</feature>
<reference evidence="11" key="1">
    <citation type="submission" date="2021-06" db="EMBL/GenBank/DDBJ databases">
        <authorList>
            <person name="Kallberg Y."/>
            <person name="Tangrot J."/>
            <person name="Rosling A."/>
        </authorList>
    </citation>
    <scope>NUCLEOTIDE SEQUENCE</scope>
    <source>
        <strain evidence="11">BR232B</strain>
    </source>
</reference>
<evidence type="ECO:0000256" key="7">
    <source>
        <dbReference type="ARBA" id="ARBA00023136"/>
    </source>
</evidence>
<feature type="transmembrane region" description="Helical" evidence="10">
    <location>
        <begin position="296"/>
        <end position="314"/>
    </location>
</feature>
<feature type="transmembrane region" description="Helical" evidence="10">
    <location>
        <begin position="320"/>
        <end position="338"/>
    </location>
</feature>
<comment type="catalytic activity">
    <reaction evidence="8 10">
        <text>an all-trans-polyprenyl diphosphate + 4-hydroxybenzoate = a 4-hydroxy-3-(all-trans-polyprenyl)benzoate + diphosphate</text>
        <dbReference type="Rhea" id="RHEA:44504"/>
        <dbReference type="Rhea" id="RHEA-COMP:9514"/>
        <dbReference type="Rhea" id="RHEA-COMP:9564"/>
        <dbReference type="ChEBI" id="CHEBI:17879"/>
        <dbReference type="ChEBI" id="CHEBI:33019"/>
        <dbReference type="ChEBI" id="CHEBI:58914"/>
        <dbReference type="ChEBI" id="CHEBI:78396"/>
        <dbReference type="EC" id="2.5.1.39"/>
    </reaction>
</comment>
<feature type="transmembrane region" description="Helical" evidence="10">
    <location>
        <begin position="249"/>
        <end position="270"/>
    </location>
</feature>
<dbReference type="GO" id="GO:0008299">
    <property type="term" value="P:isoprenoid biosynthetic process"/>
    <property type="evidence" value="ECO:0007669"/>
    <property type="project" value="UniProtKB-UniRule"/>
</dbReference>
<dbReference type="InterPro" id="IPR044878">
    <property type="entry name" value="UbiA_sf"/>
</dbReference>
<dbReference type="OrthoDB" id="18170at2759"/>
<comment type="cofactor">
    <cofactor evidence="1 10">
        <name>Mg(2+)</name>
        <dbReference type="ChEBI" id="CHEBI:18420"/>
    </cofactor>
</comment>
<accession>A0A9N9GET6</accession>
<feature type="transmembrane region" description="Helical" evidence="10">
    <location>
        <begin position="358"/>
        <end position="376"/>
    </location>
</feature>
<dbReference type="InterPro" id="IPR006370">
    <property type="entry name" value="HB_polyprenyltransferase-like"/>
</dbReference>
<evidence type="ECO:0000256" key="10">
    <source>
        <dbReference type="HAMAP-Rule" id="MF_03189"/>
    </source>
</evidence>
<keyword evidence="5 10" id="KW-0812">Transmembrane</keyword>
<dbReference type="CDD" id="cd13959">
    <property type="entry name" value="PT_UbiA_COQ2"/>
    <property type="match status" value="1"/>
</dbReference>
<evidence type="ECO:0000313" key="12">
    <source>
        <dbReference type="Proteomes" id="UP000789739"/>
    </source>
</evidence>
<evidence type="ECO:0000256" key="3">
    <source>
        <dbReference type="ARBA" id="ARBA00005985"/>
    </source>
</evidence>
<comment type="caution">
    <text evidence="11">The sequence shown here is derived from an EMBL/GenBank/DDBJ whole genome shotgun (WGS) entry which is preliminary data.</text>
</comment>
<keyword evidence="7 10" id="KW-0472">Membrane</keyword>
<gene>
    <name evidence="11" type="ORF">PBRASI_LOCUS7436</name>
</gene>
<evidence type="ECO:0000256" key="4">
    <source>
        <dbReference type="ARBA" id="ARBA00022679"/>
    </source>
</evidence>
<comment type="subcellular location">
    <subcellularLocation>
        <location evidence="2 10">Mitochondrion inner membrane</location>
        <topology evidence="2 10">Multi-pass membrane protein</topology>
        <orientation evidence="2 10">Matrix side</orientation>
    </subcellularLocation>
</comment>
<evidence type="ECO:0000256" key="2">
    <source>
        <dbReference type="ARBA" id="ARBA00004292"/>
    </source>
</evidence>
<dbReference type="EC" id="2.5.1.39" evidence="10"/>
<keyword evidence="10" id="KW-0496">Mitochondrion</keyword>
<keyword evidence="4 10" id="KW-0808">Transferase</keyword>
<evidence type="ECO:0000256" key="8">
    <source>
        <dbReference type="ARBA" id="ARBA00052313"/>
    </source>
</evidence>
<name>A0A9N9GET6_9GLOM</name>
<organism evidence="11 12">
    <name type="scientific">Paraglomus brasilianum</name>
    <dbReference type="NCBI Taxonomy" id="144538"/>
    <lineage>
        <taxon>Eukaryota</taxon>
        <taxon>Fungi</taxon>
        <taxon>Fungi incertae sedis</taxon>
        <taxon>Mucoromycota</taxon>
        <taxon>Glomeromycotina</taxon>
        <taxon>Glomeromycetes</taxon>
        <taxon>Paraglomerales</taxon>
        <taxon>Paraglomeraceae</taxon>
        <taxon>Paraglomus</taxon>
    </lineage>
</organism>
<evidence type="ECO:0000313" key="11">
    <source>
        <dbReference type="EMBL" id="CAG8597021.1"/>
    </source>
</evidence>
<dbReference type="FunFam" id="1.20.120.1780:FF:000001">
    <property type="entry name" value="4-hydroxybenzoate octaprenyltransferase"/>
    <property type="match status" value="1"/>
</dbReference>
<evidence type="ECO:0000256" key="9">
    <source>
        <dbReference type="ARBA" id="ARBA00058997"/>
    </source>
</evidence>
<evidence type="ECO:0000256" key="1">
    <source>
        <dbReference type="ARBA" id="ARBA00001946"/>
    </source>
</evidence>
<dbReference type="InterPro" id="IPR039653">
    <property type="entry name" value="Prenyltransferase"/>
</dbReference>
<dbReference type="EMBL" id="CAJVPI010001140">
    <property type="protein sequence ID" value="CAG8597021.1"/>
    <property type="molecule type" value="Genomic_DNA"/>
</dbReference>
<feature type="transmembrane region" description="Helical" evidence="10">
    <location>
        <begin position="226"/>
        <end position="243"/>
    </location>
</feature>
<keyword evidence="12" id="KW-1185">Reference proteome</keyword>
<dbReference type="FunFam" id="1.10.357.140:FF:000003">
    <property type="entry name" value="4-hydroxybenzoate polyprenyltransferase, mitochondrial"/>
    <property type="match status" value="1"/>
</dbReference>
<sequence>MLYFRAWKHVHSLPILPKWSSVSLPRLGPRITDHERRLIQTSMIRFSRQTNKQDGRTTPVTVTAPVLDNDRYKEASPWIDRLLPKQLMPYARLARLDRPIGTWLLYLPCTWSISMASYHAQLPISQLLQMLGLFGIGALVMRGAGCTINDMWDSQIDKLVERTQLRPLASGEITQFEALSFLGIQLSAGLAVLTQLNWYSIFLGASSLGLVTIYPYMKRVTFWPQLFLGLAFNWGALLGWPAMLGSSNWTITLPLYASGVCWTLVYDTIYAHQDKLFDSKVGVKSTALLFDQKTRLYLSCFSGSMLSFLAFAGYMNNQGLPFYLISVVGAGSHLTWQLRTTNFDDIADCGKKFRSNKWVGILILGGIAADGIWQSVAS</sequence>
<proteinExistence type="inferred from homology"/>
<comment type="pathway">
    <text evidence="10">Cofactor biosynthesis; ubiquinone biosynthesis.</text>
</comment>
<dbReference type="GO" id="GO:0006744">
    <property type="term" value="P:ubiquinone biosynthetic process"/>
    <property type="evidence" value="ECO:0007669"/>
    <property type="project" value="UniProtKB-UniRule"/>
</dbReference>
<evidence type="ECO:0000256" key="5">
    <source>
        <dbReference type="ARBA" id="ARBA00022692"/>
    </source>
</evidence>
<comment type="function">
    <text evidence="9 10">Catalyzes the prenylation of para-hydroxybenzoate (PHB) with an all-trans polyprenyl group. Mediates the second step in the final reaction sequence of coenzyme Q (CoQ) biosynthesis, which is the condensation of the polyisoprenoid side chain with PHB, generating the first membrane-bound Q intermediate.</text>
</comment>
<dbReference type="Proteomes" id="UP000789739">
    <property type="component" value="Unassembled WGS sequence"/>
</dbReference>
<keyword evidence="10" id="KW-0831">Ubiquinone biosynthesis</keyword>
<comment type="similarity">
    <text evidence="3 10">Belongs to the UbiA prenyltransferase family.</text>
</comment>
<dbReference type="InterPro" id="IPR000537">
    <property type="entry name" value="UbiA_prenyltransferase"/>
</dbReference>
<dbReference type="HAMAP" id="MF_01635">
    <property type="entry name" value="UbiA"/>
    <property type="match status" value="1"/>
</dbReference>
<keyword evidence="10" id="KW-0999">Mitochondrion inner membrane</keyword>
<keyword evidence="10" id="KW-0414">Isoprene biosynthesis</keyword>
<dbReference type="NCBIfam" id="TIGR01474">
    <property type="entry name" value="ubiA_proteo"/>
    <property type="match status" value="1"/>
</dbReference>
<protein>
    <recommendedName>
        <fullName evidence="10">4-hydroxybenzoate polyprenyltransferase, mitochondrial</fullName>
        <shortName evidence="10">4-HB polyprenyltransferase</shortName>
        <ecNumber evidence="10">2.5.1.39</ecNumber>
    </recommendedName>
    <alternativeName>
        <fullName evidence="10">Para-hydroxybenzoate--polyprenyltransferase</fullName>
        <shortName evidence="10">PHB:PPT</shortName>
        <shortName evidence="10">PHB:polyprenyltransferase</shortName>
    </alternativeName>
</protein>
<dbReference type="PROSITE" id="PS00943">
    <property type="entry name" value="UBIA"/>
    <property type="match status" value="1"/>
</dbReference>
<keyword evidence="6 10" id="KW-1133">Transmembrane helix</keyword>
<evidence type="ECO:0000256" key="6">
    <source>
        <dbReference type="ARBA" id="ARBA00022989"/>
    </source>
</evidence>
<dbReference type="InterPro" id="IPR030470">
    <property type="entry name" value="UbiA_prenylTrfase_CS"/>
</dbReference>
<dbReference type="Gene3D" id="1.20.120.1780">
    <property type="entry name" value="UbiA prenyltransferase"/>
    <property type="match status" value="1"/>
</dbReference>